<organism evidence="3">
    <name type="scientific">Lotus japonicus</name>
    <name type="common">Lotus corniculatus var. japonicus</name>
    <dbReference type="NCBI Taxonomy" id="34305"/>
    <lineage>
        <taxon>Eukaryota</taxon>
        <taxon>Viridiplantae</taxon>
        <taxon>Streptophyta</taxon>
        <taxon>Embryophyta</taxon>
        <taxon>Tracheophyta</taxon>
        <taxon>Spermatophyta</taxon>
        <taxon>Magnoliopsida</taxon>
        <taxon>eudicotyledons</taxon>
        <taxon>Gunneridae</taxon>
        <taxon>Pentapetalae</taxon>
        <taxon>rosids</taxon>
        <taxon>fabids</taxon>
        <taxon>Fabales</taxon>
        <taxon>Fabaceae</taxon>
        <taxon>Papilionoideae</taxon>
        <taxon>50 kb inversion clade</taxon>
        <taxon>NPAAA clade</taxon>
        <taxon>Hologalegina</taxon>
        <taxon>robinioid clade</taxon>
        <taxon>Loteae</taxon>
        <taxon>Lotus</taxon>
    </lineage>
</organism>
<proteinExistence type="evidence at transcript level"/>
<dbReference type="PANTHER" id="PTHR35120:SF2">
    <property type="entry name" value="AMINOTRANSFERASE-LIKE PLANT MOBILE DOMAIN-CONTAINING PROTEIN"/>
    <property type="match status" value="1"/>
</dbReference>
<protein>
    <submittedName>
        <fullName evidence="3">Uncharacterized protein</fullName>
    </submittedName>
</protein>
<name>I3T5F5_LOTJA</name>
<evidence type="ECO:0000256" key="2">
    <source>
        <dbReference type="SAM" id="MobiDB-lite"/>
    </source>
</evidence>
<reference evidence="3" key="1">
    <citation type="submission" date="2012-05" db="EMBL/GenBank/DDBJ databases">
        <authorList>
            <person name="Krishnakumar V."/>
            <person name="Cheung F."/>
            <person name="Xiao Y."/>
            <person name="Chan A."/>
            <person name="Moskal W.A."/>
            <person name="Town C.D."/>
        </authorList>
    </citation>
    <scope>NUCLEOTIDE SEQUENCE</scope>
</reference>
<sequence length="199" mass="22957">MNGQLLLNELQKRDDEIDRLHKAKIEESQRRQMELYRLEKELYMMQSLVEGYRKAMKETQKAFAEYRARCPQADEPLYKDVPGSGGLVLSVTELEKERLKKEEEERAKMREVERKFGDVELTYMGELESHMIVIESFNDRLMAMENQVKHLKEVKAKSKVSDPPECAPTSEAQTAEAQTAETQTAEAQTAETHAETQTA</sequence>
<dbReference type="AlphaFoldDB" id="I3T5F5"/>
<keyword evidence="1" id="KW-0175">Coiled coil</keyword>
<feature type="region of interest" description="Disordered" evidence="2">
    <location>
        <begin position="155"/>
        <end position="199"/>
    </location>
</feature>
<accession>I3T5F5</accession>
<dbReference type="PANTHER" id="PTHR35120">
    <property type="entry name" value="HISTONE ACETYLTRANSFERASE KAT6B-LIKE"/>
    <property type="match status" value="1"/>
</dbReference>
<evidence type="ECO:0000313" key="3">
    <source>
        <dbReference type="EMBL" id="AFK47747.1"/>
    </source>
</evidence>
<feature type="coiled-coil region" evidence="1">
    <location>
        <begin position="49"/>
        <end position="154"/>
    </location>
</feature>
<dbReference type="EMBL" id="BT147953">
    <property type="protein sequence ID" value="AFK47747.1"/>
    <property type="molecule type" value="mRNA"/>
</dbReference>
<feature type="compositionally biased region" description="Low complexity" evidence="2">
    <location>
        <begin position="169"/>
        <end position="199"/>
    </location>
</feature>
<evidence type="ECO:0000256" key="1">
    <source>
        <dbReference type="SAM" id="Coils"/>
    </source>
</evidence>